<sequence length="220" mass="25299">MITVSEAVENYIHQSPYLLEAITDDIINYTALARKIKDEIEEELHKDIQVGAIVMALKRLKPKLNRLNIQDEVLSYVNKMGEIIVRSDLIDFTFKNSVTLIQKQQKLLREIENMKDIFHASSKGVYETNIVSSKKIEDIVENIFGSEELLHKTEKLGAITMRLPADNITVPGIYYYILKKIAWEGINISEVVSTTNEFTLIIDQKDVNRTFSLLHNMTQQ</sequence>
<gene>
    <name evidence="1" type="ORF">BC781_10284</name>
</gene>
<protein>
    <recommendedName>
        <fullName evidence="3">Aspartate kinase</fullName>
    </recommendedName>
</protein>
<dbReference type="OrthoDB" id="368469at2"/>
<name>A0A315ZAH4_SEDFL</name>
<accession>A0A315ZAH4</accession>
<organism evidence="1 2">
    <name type="scientific">Sediminitomix flava</name>
    <dbReference type="NCBI Taxonomy" id="379075"/>
    <lineage>
        <taxon>Bacteria</taxon>
        <taxon>Pseudomonadati</taxon>
        <taxon>Bacteroidota</taxon>
        <taxon>Cytophagia</taxon>
        <taxon>Cytophagales</taxon>
        <taxon>Flammeovirgaceae</taxon>
        <taxon>Sediminitomix</taxon>
    </lineage>
</organism>
<dbReference type="Proteomes" id="UP000245535">
    <property type="component" value="Unassembled WGS sequence"/>
</dbReference>
<evidence type="ECO:0000313" key="2">
    <source>
        <dbReference type="Proteomes" id="UP000245535"/>
    </source>
</evidence>
<dbReference type="RefSeq" id="WP_109616681.1">
    <property type="nucleotide sequence ID" value="NZ_QGDO01000002.1"/>
</dbReference>
<dbReference type="EMBL" id="QGDO01000002">
    <property type="protein sequence ID" value="PWJ42541.1"/>
    <property type="molecule type" value="Genomic_DNA"/>
</dbReference>
<proteinExistence type="predicted"/>
<reference evidence="1 2" key="1">
    <citation type="submission" date="2018-03" db="EMBL/GenBank/DDBJ databases">
        <title>Genomic Encyclopedia of Archaeal and Bacterial Type Strains, Phase II (KMG-II): from individual species to whole genera.</title>
        <authorList>
            <person name="Goeker M."/>
        </authorList>
    </citation>
    <scope>NUCLEOTIDE SEQUENCE [LARGE SCALE GENOMIC DNA]</scope>
    <source>
        <strain evidence="1 2">DSM 28229</strain>
    </source>
</reference>
<keyword evidence="2" id="KW-1185">Reference proteome</keyword>
<dbReference type="AlphaFoldDB" id="A0A315ZAH4"/>
<evidence type="ECO:0000313" key="1">
    <source>
        <dbReference type="EMBL" id="PWJ42541.1"/>
    </source>
</evidence>
<comment type="caution">
    <text evidence="1">The sequence shown here is derived from an EMBL/GenBank/DDBJ whole genome shotgun (WGS) entry which is preliminary data.</text>
</comment>
<evidence type="ECO:0008006" key="3">
    <source>
        <dbReference type="Google" id="ProtNLM"/>
    </source>
</evidence>